<dbReference type="PANTHER" id="PTHR48081:SF8">
    <property type="entry name" value="ALPHA_BETA HYDROLASE FOLD-3 DOMAIN-CONTAINING PROTEIN-RELATED"/>
    <property type="match status" value="1"/>
</dbReference>
<reference evidence="3" key="2">
    <citation type="submission" date="2021-08" db="EMBL/GenBank/DDBJ databases">
        <authorList>
            <person name="Tani A."/>
            <person name="Ola A."/>
            <person name="Ogura Y."/>
            <person name="Katsura K."/>
            <person name="Hayashi T."/>
        </authorList>
    </citation>
    <scope>NUCLEOTIDE SEQUENCE</scope>
    <source>
        <strain evidence="3">DSM 17168</strain>
    </source>
</reference>
<comment type="caution">
    <text evidence="3">The sequence shown here is derived from an EMBL/GenBank/DDBJ whole genome shotgun (WGS) entry which is preliminary data.</text>
</comment>
<dbReference type="RefSeq" id="WP_238237529.1">
    <property type="nucleotide sequence ID" value="NZ_BPQQ01000048.1"/>
</dbReference>
<accession>A0ABQ4SGA9</accession>
<dbReference type="Pfam" id="PF07859">
    <property type="entry name" value="Abhydrolase_3"/>
    <property type="match status" value="1"/>
</dbReference>
<dbReference type="Gene3D" id="3.40.50.1820">
    <property type="entry name" value="alpha/beta hydrolase"/>
    <property type="match status" value="1"/>
</dbReference>
<dbReference type="Proteomes" id="UP001055153">
    <property type="component" value="Unassembled WGS sequence"/>
</dbReference>
<sequence length="320" mass="32568">MPLDPQVRRYLQMAAILAEGPPTLESRRAGLEGLGRLTGPPVPVAAVEPLALPGAAGLLPARLYRPLGRADGACLLYFHGGGFVGGGLAAHDGIYRALAAASGCTVVAATYRLAPEHPFPAAVEDARAALAWVAGEAAALGLAPGRLAVGGDSAGANLAAGLCLWARGRLAVAAQLLLCPVLDAAGEGESHRTLATGYGLDRATLARDIAHYAGRADPADPRLSPLRAPSLAGLPPTLIHTAAYDMVRDDGAAFAARLAAEGVPVRHTCHPGMIHHFYGMGGLIPYAREALRGIGAELREALDAAPATPARPEPAAPPAA</sequence>
<dbReference type="InterPro" id="IPR013094">
    <property type="entry name" value="AB_hydrolase_3"/>
</dbReference>
<feature type="domain" description="Alpha/beta hydrolase fold-3" evidence="2">
    <location>
        <begin position="75"/>
        <end position="278"/>
    </location>
</feature>
<dbReference type="PANTHER" id="PTHR48081">
    <property type="entry name" value="AB HYDROLASE SUPERFAMILY PROTEIN C4A8.06C"/>
    <property type="match status" value="1"/>
</dbReference>
<dbReference type="InterPro" id="IPR029058">
    <property type="entry name" value="AB_hydrolase_fold"/>
</dbReference>
<dbReference type="SUPFAM" id="SSF53474">
    <property type="entry name" value="alpha/beta-Hydrolases"/>
    <property type="match status" value="1"/>
</dbReference>
<evidence type="ECO:0000259" key="2">
    <source>
        <dbReference type="Pfam" id="PF07859"/>
    </source>
</evidence>
<reference evidence="3" key="1">
    <citation type="journal article" date="2021" name="Front. Microbiol.">
        <title>Comprehensive Comparative Genomics and Phenotyping of Methylobacterium Species.</title>
        <authorList>
            <person name="Alessa O."/>
            <person name="Ogura Y."/>
            <person name="Fujitani Y."/>
            <person name="Takami H."/>
            <person name="Hayashi T."/>
            <person name="Sahin N."/>
            <person name="Tani A."/>
        </authorList>
    </citation>
    <scope>NUCLEOTIDE SEQUENCE</scope>
    <source>
        <strain evidence="3">DSM 17168</strain>
    </source>
</reference>
<dbReference type="InterPro" id="IPR050300">
    <property type="entry name" value="GDXG_lipolytic_enzyme"/>
</dbReference>
<evidence type="ECO:0000256" key="1">
    <source>
        <dbReference type="ARBA" id="ARBA00022801"/>
    </source>
</evidence>
<organism evidence="3 4">
    <name type="scientific">Methylobacterium isbiliense</name>
    <dbReference type="NCBI Taxonomy" id="315478"/>
    <lineage>
        <taxon>Bacteria</taxon>
        <taxon>Pseudomonadati</taxon>
        <taxon>Pseudomonadota</taxon>
        <taxon>Alphaproteobacteria</taxon>
        <taxon>Hyphomicrobiales</taxon>
        <taxon>Methylobacteriaceae</taxon>
        <taxon>Methylobacterium</taxon>
    </lineage>
</organism>
<gene>
    <name evidence="3" type="primary">nlhH</name>
    <name evidence="3" type="ORF">GMJLKIPL_4066</name>
</gene>
<protein>
    <submittedName>
        <fullName evidence="3">Carboxylesterase NlhH</fullName>
    </submittedName>
</protein>
<name>A0ABQ4SGA9_9HYPH</name>
<proteinExistence type="predicted"/>
<keyword evidence="4" id="KW-1185">Reference proteome</keyword>
<dbReference type="EMBL" id="BPQQ01000048">
    <property type="protein sequence ID" value="GJE02122.1"/>
    <property type="molecule type" value="Genomic_DNA"/>
</dbReference>
<evidence type="ECO:0000313" key="4">
    <source>
        <dbReference type="Proteomes" id="UP001055153"/>
    </source>
</evidence>
<keyword evidence="1" id="KW-0378">Hydrolase</keyword>
<evidence type="ECO:0000313" key="3">
    <source>
        <dbReference type="EMBL" id="GJE02122.1"/>
    </source>
</evidence>